<dbReference type="EMBL" id="CAJVPI010000622">
    <property type="protein sequence ID" value="CAG8556800.1"/>
    <property type="molecule type" value="Genomic_DNA"/>
</dbReference>
<reference evidence="1" key="1">
    <citation type="submission" date="2021-06" db="EMBL/GenBank/DDBJ databases">
        <authorList>
            <person name="Kallberg Y."/>
            <person name="Tangrot J."/>
            <person name="Rosling A."/>
        </authorList>
    </citation>
    <scope>NUCLEOTIDE SEQUENCE</scope>
    <source>
        <strain evidence="1">BR232B</strain>
    </source>
</reference>
<evidence type="ECO:0000313" key="2">
    <source>
        <dbReference type="Proteomes" id="UP000789739"/>
    </source>
</evidence>
<protein>
    <submittedName>
        <fullName evidence="1">11378_t:CDS:1</fullName>
    </submittedName>
</protein>
<dbReference type="Proteomes" id="UP000789739">
    <property type="component" value="Unassembled WGS sequence"/>
</dbReference>
<accession>A0A9N9B956</accession>
<dbReference type="AlphaFoldDB" id="A0A9N9B956"/>
<keyword evidence="2" id="KW-1185">Reference proteome</keyword>
<proteinExistence type="predicted"/>
<name>A0A9N9B956_9GLOM</name>
<organism evidence="1 2">
    <name type="scientific">Paraglomus brasilianum</name>
    <dbReference type="NCBI Taxonomy" id="144538"/>
    <lineage>
        <taxon>Eukaryota</taxon>
        <taxon>Fungi</taxon>
        <taxon>Fungi incertae sedis</taxon>
        <taxon>Mucoromycota</taxon>
        <taxon>Glomeromycotina</taxon>
        <taxon>Glomeromycetes</taxon>
        <taxon>Paraglomerales</taxon>
        <taxon>Paraglomeraceae</taxon>
        <taxon>Paraglomus</taxon>
    </lineage>
</organism>
<evidence type="ECO:0000313" key="1">
    <source>
        <dbReference type="EMBL" id="CAG8556800.1"/>
    </source>
</evidence>
<comment type="caution">
    <text evidence="1">The sequence shown here is derived from an EMBL/GenBank/DDBJ whole genome shotgun (WGS) entry which is preliminary data.</text>
</comment>
<sequence>MKYIRIVYSKLIAPLLRPKKIRSKSCTELHRLSNASTVSSSFSSLNYTTLAYSPFISLRIHIYSYPRTVTLSISRHCRYSDFKQLLSELVAGCKDQFLIAYRKKKGREVGVDKDFAVLKGILNNEVILITEDCVWRELMIRELRERDEAEVTVLFVNGLNV</sequence>
<dbReference type="OrthoDB" id="10305296at2759"/>
<gene>
    <name evidence="1" type="ORF">PBRASI_LOCUS5380</name>
</gene>